<dbReference type="NCBIfam" id="TIGR00254">
    <property type="entry name" value="GGDEF"/>
    <property type="match status" value="1"/>
</dbReference>
<dbReference type="SMART" id="SM00267">
    <property type="entry name" value="GGDEF"/>
    <property type="match status" value="1"/>
</dbReference>
<dbReference type="PANTHER" id="PTHR45138:SF9">
    <property type="entry name" value="DIGUANYLATE CYCLASE DGCM-RELATED"/>
    <property type="match status" value="1"/>
</dbReference>
<feature type="transmembrane region" description="Helical" evidence="1">
    <location>
        <begin position="84"/>
        <end position="100"/>
    </location>
</feature>
<evidence type="ECO:0000256" key="1">
    <source>
        <dbReference type="SAM" id="Phobius"/>
    </source>
</evidence>
<dbReference type="PANTHER" id="PTHR45138">
    <property type="entry name" value="REGULATORY COMPONENTS OF SENSORY TRANSDUCTION SYSTEM"/>
    <property type="match status" value="1"/>
</dbReference>
<dbReference type="CDD" id="cd01949">
    <property type="entry name" value="GGDEF"/>
    <property type="match status" value="1"/>
</dbReference>
<feature type="transmembrane region" description="Helical" evidence="1">
    <location>
        <begin position="157"/>
        <end position="179"/>
    </location>
</feature>
<feature type="transmembrane region" description="Helical" evidence="1">
    <location>
        <begin position="106"/>
        <end position="128"/>
    </location>
</feature>
<dbReference type="InterPro" id="IPR050469">
    <property type="entry name" value="Diguanylate_Cyclase"/>
</dbReference>
<keyword evidence="4" id="KW-1185">Reference proteome</keyword>
<gene>
    <name evidence="3" type="ORF">PATL70BA_1696</name>
</gene>
<reference evidence="3 4" key="1">
    <citation type="submission" date="2018-09" db="EMBL/GenBank/DDBJ databases">
        <authorList>
            <person name="Postec A."/>
        </authorList>
    </citation>
    <scope>NUCLEOTIDE SEQUENCE [LARGE SCALE GENOMIC DNA]</scope>
    <source>
        <strain evidence="3">70B-A</strain>
    </source>
</reference>
<keyword evidence="1" id="KW-0812">Transmembrane</keyword>
<keyword evidence="1" id="KW-1133">Transmembrane helix</keyword>
<name>A0A3P7NWK6_9FIRM</name>
<dbReference type="KEGG" id="cbar:PATL70BA_1696"/>
<sequence>MHLQDILTRGHNRMNVGFNNEISPITLRIKDAKKEKSYQYHCNSSSLLWFRLAIVLGVTLYLSFCIVDYFLFSTLLFDFLKIRLFIVLPVVILSFILTYWRDYPKYAQWINIFAIVVSSSGIIGMAIIGRQHPEISRSYAGLVPYFLYIYAFLRIRFVHGTIIGTSLYIIYTLVEWYILKTPFNIFIANTFYMGASNFAGILISYLLEYQGKNEYLLQEKLEKLTLTDAMTGLYNRYYYNNYSCKDIQRFLDGIKKGNIRERRSSNITPTNYGLVLLDIDHFKKINDTYGHDIGDSVLINLAELLKKQVCNSDDILRWGGEEFLIILKSIQNDDLGSFVRKIGSCIENLEFHLPDGTMIQTKCSIGCLSIPFGDVDNLDKLIKYTDDALYRSKKSGRNKGYQATFSKGTCKFIELMWH</sequence>
<dbReference type="InterPro" id="IPR029787">
    <property type="entry name" value="Nucleotide_cyclase"/>
</dbReference>
<evidence type="ECO:0000259" key="2">
    <source>
        <dbReference type="PROSITE" id="PS50887"/>
    </source>
</evidence>
<protein>
    <recommendedName>
        <fullName evidence="2">GGDEF domain-containing protein</fullName>
    </recommendedName>
</protein>
<dbReference type="PROSITE" id="PS50887">
    <property type="entry name" value="GGDEF"/>
    <property type="match status" value="1"/>
</dbReference>
<dbReference type="GO" id="GO:0005886">
    <property type="term" value="C:plasma membrane"/>
    <property type="evidence" value="ECO:0007669"/>
    <property type="project" value="TreeGrafter"/>
</dbReference>
<dbReference type="Pfam" id="PF00990">
    <property type="entry name" value="GGDEF"/>
    <property type="match status" value="1"/>
</dbReference>
<dbReference type="Gene3D" id="3.30.70.270">
    <property type="match status" value="1"/>
</dbReference>
<evidence type="ECO:0000313" key="3">
    <source>
        <dbReference type="EMBL" id="VDN47584.1"/>
    </source>
</evidence>
<dbReference type="GO" id="GO:0043709">
    <property type="term" value="P:cell adhesion involved in single-species biofilm formation"/>
    <property type="evidence" value="ECO:0007669"/>
    <property type="project" value="TreeGrafter"/>
</dbReference>
<dbReference type="InterPro" id="IPR043128">
    <property type="entry name" value="Rev_trsase/Diguanyl_cyclase"/>
</dbReference>
<dbReference type="AlphaFoldDB" id="A0A3P7NWK6"/>
<feature type="transmembrane region" description="Helical" evidence="1">
    <location>
        <begin position="48"/>
        <end position="72"/>
    </location>
</feature>
<feature type="transmembrane region" description="Helical" evidence="1">
    <location>
        <begin position="185"/>
        <end position="207"/>
    </location>
</feature>
<dbReference type="Proteomes" id="UP000279029">
    <property type="component" value="Chromosome"/>
</dbReference>
<keyword evidence="1" id="KW-0472">Membrane</keyword>
<dbReference type="EMBL" id="LR130778">
    <property type="protein sequence ID" value="VDN47584.1"/>
    <property type="molecule type" value="Genomic_DNA"/>
</dbReference>
<evidence type="ECO:0000313" key="4">
    <source>
        <dbReference type="Proteomes" id="UP000279029"/>
    </source>
</evidence>
<dbReference type="GO" id="GO:0052621">
    <property type="term" value="F:diguanylate cyclase activity"/>
    <property type="evidence" value="ECO:0007669"/>
    <property type="project" value="TreeGrafter"/>
</dbReference>
<dbReference type="GO" id="GO:1902201">
    <property type="term" value="P:negative regulation of bacterial-type flagellum-dependent cell motility"/>
    <property type="evidence" value="ECO:0007669"/>
    <property type="project" value="TreeGrafter"/>
</dbReference>
<dbReference type="InterPro" id="IPR000160">
    <property type="entry name" value="GGDEF_dom"/>
</dbReference>
<organism evidence="3 4">
    <name type="scientific">Petrocella atlantisensis</name>
    <dbReference type="NCBI Taxonomy" id="2173034"/>
    <lineage>
        <taxon>Bacteria</taxon>
        <taxon>Bacillati</taxon>
        <taxon>Bacillota</taxon>
        <taxon>Clostridia</taxon>
        <taxon>Lachnospirales</taxon>
        <taxon>Vallitaleaceae</taxon>
        <taxon>Petrocella</taxon>
    </lineage>
</organism>
<proteinExistence type="predicted"/>
<feature type="domain" description="GGDEF" evidence="2">
    <location>
        <begin position="270"/>
        <end position="405"/>
    </location>
</feature>
<dbReference type="SUPFAM" id="SSF55073">
    <property type="entry name" value="Nucleotide cyclase"/>
    <property type="match status" value="1"/>
</dbReference>
<accession>A0A3P7NWK6</accession>